<evidence type="ECO:0000256" key="4">
    <source>
        <dbReference type="ARBA" id="ARBA00022741"/>
    </source>
</evidence>
<comment type="function">
    <text evidence="6">Catalyzes the synthesis of activated sulfate.</text>
</comment>
<dbReference type="NCBIfam" id="TIGR00455">
    <property type="entry name" value="apsK"/>
    <property type="match status" value="1"/>
</dbReference>
<dbReference type="InterPro" id="IPR050512">
    <property type="entry name" value="Sulf_AdTrans/APS_kinase"/>
</dbReference>
<feature type="binding site" evidence="6">
    <location>
        <begin position="270"/>
        <end position="277"/>
    </location>
    <ligand>
        <name>ATP</name>
        <dbReference type="ChEBI" id="CHEBI:30616"/>
    </ligand>
</feature>
<feature type="active site" description="Phosphoserine intermediate" evidence="6">
    <location>
        <position position="344"/>
    </location>
</feature>
<dbReference type="GO" id="GO:0005737">
    <property type="term" value="C:cytoplasm"/>
    <property type="evidence" value="ECO:0007669"/>
    <property type="project" value="TreeGrafter"/>
</dbReference>
<dbReference type="UniPathway" id="UPA00140">
    <property type="reaction ID" value="UER00205"/>
</dbReference>
<keyword evidence="3 6" id="KW-0808">Transferase</keyword>
<dbReference type="GO" id="GO:0005524">
    <property type="term" value="F:ATP binding"/>
    <property type="evidence" value="ECO:0007669"/>
    <property type="project" value="UniProtKB-UniRule"/>
</dbReference>
<dbReference type="GO" id="GO:0004020">
    <property type="term" value="F:adenylylsulfate kinase activity"/>
    <property type="evidence" value="ECO:0007669"/>
    <property type="project" value="UniProtKB-UniRule"/>
</dbReference>
<dbReference type="Gene3D" id="3.40.50.300">
    <property type="entry name" value="P-loop containing nucleotide triphosphate hydrolases"/>
    <property type="match status" value="2"/>
</dbReference>
<reference evidence="9" key="1">
    <citation type="submission" date="2011-03" db="EMBL/GenBank/DDBJ databases">
        <authorList>
            <person name="Voget S."/>
            <person name="Streit W.R."/>
            <person name="Jaeger K.E."/>
            <person name="Daniel R."/>
        </authorList>
    </citation>
    <scope>NUCLEOTIDE SEQUENCE [LARGE SCALE GENOMIC DNA]</scope>
    <source>
        <strain evidence="9">PG1</strain>
    </source>
</reference>
<evidence type="ECO:0000256" key="2">
    <source>
        <dbReference type="ARBA" id="ARBA00012121"/>
    </source>
</evidence>
<dbReference type="KEGG" id="bgp:BGL_1c26460"/>
<dbReference type="InterPro" id="IPR027417">
    <property type="entry name" value="P-loop_NTPase"/>
</dbReference>
<evidence type="ECO:0000256" key="3">
    <source>
        <dbReference type="ARBA" id="ARBA00022679"/>
    </source>
</evidence>
<dbReference type="Pfam" id="PF01583">
    <property type="entry name" value="APS_kinase"/>
    <property type="match status" value="1"/>
</dbReference>
<dbReference type="SUPFAM" id="SSF52540">
    <property type="entry name" value="P-loop containing nucleoside triphosphate hydrolases"/>
    <property type="match status" value="2"/>
</dbReference>
<dbReference type="CDD" id="cd02027">
    <property type="entry name" value="APSK"/>
    <property type="match status" value="1"/>
</dbReference>
<evidence type="ECO:0000256" key="6">
    <source>
        <dbReference type="HAMAP-Rule" id="MF_00065"/>
    </source>
</evidence>
<dbReference type="Pfam" id="PF19798">
    <property type="entry name" value="Sulfotransfer_5"/>
    <property type="match status" value="1"/>
</dbReference>
<dbReference type="AlphaFoldDB" id="A0A0B6S1D2"/>
<dbReference type="EC" id="2.7.1.25" evidence="2 6"/>
<proteinExistence type="inferred from homology"/>
<comment type="similarity">
    <text evidence="6">Belongs to the APS kinase family.</text>
</comment>
<accession>A0A0B6S1D2</accession>
<evidence type="ECO:0000259" key="7">
    <source>
        <dbReference type="Pfam" id="PF01583"/>
    </source>
</evidence>
<sequence>MVAISQPAPAESALPDAGLWILFALPRSRSTAFFRAMTARGEFVCIHEPFCSLADTGRATLPTRTGGSVELDSRPAIVEHIAALARHARVFLKETSDNRLADLVHTPLVRDATDVSFLIREPGAVIASHLRMRPAAGVDDFGFAHLRALMEATREAGHAFQSFSAEQLVADPRATLERYCAAAGLPWRDTMLSWEPEDRQEWRRTRNWHGAAAESTGFVAAAPTRDEAVPAEFLAAVHDDYAAIQRLHRDAGGDDLAFLAQAHPVIWMTGLPGAGKSTIAKALHEALKARGVRTIILDGDTLRGGLCSDLGFSAADRNENIRRFAHVAALFRQEGYVVIVATISPMQAHRDLARGIVGDGFVETFIATPLDICRERDPKGMYAKAMQGKLAQFTGVSDTYEQPVAADVTVDTSHEDVAASVERIAGQLRRQRRTTAV</sequence>
<organism evidence="8 9">
    <name type="scientific">Burkholderia plantarii</name>
    <dbReference type="NCBI Taxonomy" id="41899"/>
    <lineage>
        <taxon>Bacteria</taxon>
        <taxon>Pseudomonadati</taxon>
        <taxon>Pseudomonadota</taxon>
        <taxon>Betaproteobacteria</taxon>
        <taxon>Burkholderiales</taxon>
        <taxon>Burkholderiaceae</taxon>
        <taxon>Burkholderia</taxon>
    </lineage>
</organism>
<dbReference type="NCBIfam" id="NF003013">
    <property type="entry name" value="PRK03846.1"/>
    <property type="match status" value="1"/>
</dbReference>
<dbReference type="HAMAP" id="MF_00065">
    <property type="entry name" value="Adenylyl_sulf_kinase"/>
    <property type="match status" value="1"/>
</dbReference>
<evidence type="ECO:0000313" key="8">
    <source>
        <dbReference type="EMBL" id="AJK47135.1"/>
    </source>
</evidence>
<feature type="domain" description="APS kinase" evidence="7">
    <location>
        <begin position="265"/>
        <end position="411"/>
    </location>
</feature>
<dbReference type="InterPro" id="IPR059117">
    <property type="entry name" value="APS_kinase_dom"/>
</dbReference>
<dbReference type="PANTHER" id="PTHR42700">
    <property type="entry name" value="SULFATE ADENYLYLTRANSFERASE"/>
    <property type="match status" value="1"/>
</dbReference>
<dbReference type="PANTHER" id="PTHR42700:SF1">
    <property type="entry name" value="SULFATE ADENYLYLTRANSFERASE"/>
    <property type="match status" value="1"/>
</dbReference>
<name>A0A0B6S1D2_BURPL</name>
<evidence type="ECO:0000256" key="5">
    <source>
        <dbReference type="ARBA" id="ARBA00022840"/>
    </source>
</evidence>
<keyword evidence="9" id="KW-1185">Reference proteome</keyword>
<comment type="pathway">
    <text evidence="6">Sulfur metabolism; hydrogen sulfide biosynthesis; sulfite from sulfate: step 2/3.</text>
</comment>
<keyword evidence="6" id="KW-0597">Phosphoprotein</keyword>
<dbReference type="GO" id="GO:0010134">
    <property type="term" value="P:sulfate assimilation via adenylyl sulfate reduction"/>
    <property type="evidence" value="ECO:0007669"/>
    <property type="project" value="TreeGrafter"/>
</dbReference>
<dbReference type="GO" id="GO:0019379">
    <property type="term" value="P:sulfate assimilation, phosphoadenylyl sulfate reduction by phosphoadenylyl-sulfate reductase (thioredoxin)"/>
    <property type="evidence" value="ECO:0007669"/>
    <property type="project" value="TreeGrafter"/>
</dbReference>
<keyword evidence="4 6" id="KW-0547">Nucleotide-binding</keyword>
<protein>
    <recommendedName>
        <fullName evidence="2 6">Adenylyl-sulfate kinase</fullName>
        <ecNumber evidence="2 6">2.7.1.25</ecNumber>
    </recommendedName>
    <alternativeName>
        <fullName evidence="6">APS kinase</fullName>
    </alternativeName>
    <alternativeName>
        <fullName evidence="6">ATP adenosine-5'-phosphosulfate 3'-phosphotransferase</fullName>
    </alternativeName>
    <alternativeName>
        <fullName evidence="6">Adenosine-5'-phosphosulfate kinase</fullName>
    </alternativeName>
</protein>
<evidence type="ECO:0000256" key="1">
    <source>
        <dbReference type="ARBA" id="ARBA00001823"/>
    </source>
</evidence>
<dbReference type="GO" id="GO:0004781">
    <property type="term" value="F:sulfate adenylyltransferase (ATP) activity"/>
    <property type="evidence" value="ECO:0007669"/>
    <property type="project" value="TreeGrafter"/>
</dbReference>
<keyword evidence="6 8" id="KW-0418">Kinase</keyword>
<dbReference type="GO" id="GO:0070814">
    <property type="term" value="P:hydrogen sulfide biosynthetic process"/>
    <property type="evidence" value="ECO:0007669"/>
    <property type="project" value="UniProtKB-UniRule"/>
</dbReference>
<evidence type="ECO:0000313" key="9">
    <source>
        <dbReference type="Proteomes" id="UP000031838"/>
    </source>
</evidence>
<dbReference type="Proteomes" id="UP000031838">
    <property type="component" value="Chromosome 1"/>
</dbReference>
<comment type="catalytic activity">
    <reaction evidence="1 6">
        <text>adenosine 5'-phosphosulfate + ATP = 3'-phosphoadenylyl sulfate + ADP + H(+)</text>
        <dbReference type="Rhea" id="RHEA:24152"/>
        <dbReference type="ChEBI" id="CHEBI:15378"/>
        <dbReference type="ChEBI" id="CHEBI:30616"/>
        <dbReference type="ChEBI" id="CHEBI:58243"/>
        <dbReference type="ChEBI" id="CHEBI:58339"/>
        <dbReference type="ChEBI" id="CHEBI:456216"/>
        <dbReference type="EC" id="2.7.1.25"/>
    </reaction>
</comment>
<dbReference type="HOGENOM" id="CLU_626542_0_0_4"/>
<gene>
    <name evidence="6" type="primary">cysC</name>
    <name evidence="8" type="ORF">BGL_1c26460</name>
</gene>
<dbReference type="EMBL" id="CP002580">
    <property type="protein sequence ID" value="AJK47135.1"/>
    <property type="molecule type" value="Genomic_DNA"/>
</dbReference>
<keyword evidence="5 6" id="KW-0067">ATP-binding</keyword>
<dbReference type="InterPro" id="IPR002891">
    <property type="entry name" value="APS"/>
</dbReference>
<reference evidence="8 9" key="2">
    <citation type="journal article" date="2016" name="Appl. Microbiol. Biotechnol.">
        <title>Mutations improving production and secretion of extracellular lipase by Burkholderia glumae PG1.</title>
        <authorList>
            <person name="Knapp A."/>
            <person name="Voget S."/>
            <person name="Gao R."/>
            <person name="Zaburannyi N."/>
            <person name="Krysciak D."/>
            <person name="Breuer M."/>
            <person name="Hauer B."/>
            <person name="Streit W.R."/>
            <person name="Muller R."/>
            <person name="Daniel R."/>
            <person name="Jaeger K.E."/>
        </authorList>
    </citation>
    <scope>NUCLEOTIDE SEQUENCE [LARGE SCALE GENOMIC DNA]</scope>
    <source>
        <strain evidence="8 9">PG1</strain>
    </source>
</reference>